<dbReference type="HOGENOM" id="CLU_2575256_0_0_1"/>
<gene>
    <name evidence="1" type="ORF">SCLCIDRAFT_610027</name>
</gene>
<dbReference type="EMBL" id="KN822027">
    <property type="protein sequence ID" value="KIM64603.1"/>
    <property type="molecule type" value="Genomic_DNA"/>
</dbReference>
<sequence>MHALLAPSPPPRSAIASNLRTIIATLLGSVFLVFESIMISTPPLLCCLFRVLPIHLDTTFIQPFLQDPKCFSLPFFSPTLN</sequence>
<protein>
    <submittedName>
        <fullName evidence="1">Uncharacterized protein</fullName>
    </submittedName>
</protein>
<evidence type="ECO:0000313" key="2">
    <source>
        <dbReference type="Proteomes" id="UP000053989"/>
    </source>
</evidence>
<dbReference type="AlphaFoldDB" id="A0A0C2ZSY6"/>
<reference evidence="2" key="2">
    <citation type="submission" date="2015-01" db="EMBL/GenBank/DDBJ databases">
        <title>Evolutionary Origins and Diversification of the Mycorrhizal Mutualists.</title>
        <authorList>
            <consortium name="DOE Joint Genome Institute"/>
            <consortium name="Mycorrhizal Genomics Consortium"/>
            <person name="Kohler A."/>
            <person name="Kuo A."/>
            <person name="Nagy L.G."/>
            <person name="Floudas D."/>
            <person name="Copeland A."/>
            <person name="Barry K.W."/>
            <person name="Cichocki N."/>
            <person name="Veneault-Fourrey C."/>
            <person name="LaButti K."/>
            <person name="Lindquist E.A."/>
            <person name="Lipzen A."/>
            <person name="Lundell T."/>
            <person name="Morin E."/>
            <person name="Murat C."/>
            <person name="Riley R."/>
            <person name="Ohm R."/>
            <person name="Sun H."/>
            <person name="Tunlid A."/>
            <person name="Henrissat B."/>
            <person name="Grigoriev I.V."/>
            <person name="Hibbett D.S."/>
            <person name="Martin F."/>
        </authorList>
    </citation>
    <scope>NUCLEOTIDE SEQUENCE [LARGE SCALE GENOMIC DNA]</scope>
    <source>
        <strain evidence="2">Foug A</strain>
    </source>
</reference>
<reference evidence="1 2" key="1">
    <citation type="submission" date="2014-04" db="EMBL/GenBank/DDBJ databases">
        <authorList>
            <consortium name="DOE Joint Genome Institute"/>
            <person name="Kuo A."/>
            <person name="Kohler A."/>
            <person name="Nagy L.G."/>
            <person name="Floudas D."/>
            <person name="Copeland A."/>
            <person name="Barry K.W."/>
            <person name="Cichocki N."/>
            <person name="Veneault-Fourrey C."/>
            <person name="LaButti K."/>
            <person name="Lindquist E.A."/>
            <person name="Lipzen A."/>
            <person name="Lundell T."/>
            <person name="Morin E."/>
            <person name="Murat C."/>
            <person name="Sun H."/>
            <person name="Tunlid A."/>
            <person name="Henrissat B."/>
            <person name="Grigoriev I.V."/>
            <person name="Hibbett D.S."/>
            <person name="Martin F."/>
            <person name="Nordberg H.P."/>
            <person name="Cantor M.N."/>
            <person name="Hua S.X."/>
        </authorList>
    </citation>
    <scope>NUCLEOTIDE SEQUENCE [LARGE SCALE GENOMIC DNA]</scope>
    <source>
        <strain evidence="1 2">Foug A</strain>
    </source>
</reference>
<name>A0A0C2ZSY6_9AGAM</name>
<dbReference type="InParanoid" id="A0A0C2ZSY6"/>
<proteinExistence type="predicted"/>
<keyword evidence="2" id="KW-1185">Reference proteome</keyword>
<dbReference type="Proteomes" id="UP000053989">
    <property type="component" value="Unassembled WGS sequence"/>
</dbReference>
<accession>A0A0C2ZSY6</accession>
<evidence type="ECO:0000313" key="1">
    <source>
        <dbReference type="EMBL" id="KIM64603.1"/>
    </source>
</evidence>
<organism evidence="1 2">
    <name type="scientific">Scleroderma citrinum Foug A</name>
    <dbReference type="NCBI Taxonomy" id="1036808"/>
    <lineage>
        <taxon>Eukaryota</taxon>
        <taxon>Fungi</taxon>
        <taxon>Dikarya</taxon>
        <taxon>Basidiomycota</taxon>
        <taxon>Agaricomycotina</taxon>
        <taxon>Agaricomycetes</taxon>
        <taxon>Agaricomycetidae</taxon>
        <taxon>Boletales</taxon>
        <taxon>Sclerodermatineae</taxon>
        <taxon>Sclerodermataceae</taxon>
        <taxon>Scleroderma</taxon>
    </lineage>
</organism>